<evidence type="ECO:0000256" key="1">
    <source>
        <dbReference type="SAM" id="MobiDB-lite"/>
    </source>
</evidence>
<accession>A0ABN0R6P7</accession>
<sequence length="65" mass="6350">MPSSARASPPMTLPTTPPSAMPATRAAGAGADASPACSASAIADTMAAVSQWAGEYQITTDAVRG</sequence>
<comment type="caution">
    <text evidence="2">The sequence shown here is derived from an EMBL/GenBank/DDBJ whole genome shotgun (WGS) entry which is preliminary data.</text>
</comment>
<name>A0ABN0R6P7_MYCUL</name>
<proteinExistence type="predicted"/>
<feature type="region of interest" description="Disordered" evidence="1">
    <location>
        <begin position="1"/>
        <end position="35"/>
    </location>
</feature>
<gene>
    <name evidence="2" type="ORF">I551_0738</name>
</gene>
<feature type="compositionally biased region" description="Low complexity" evidence="1">
    <location>
        <begin position="21"/>
        <end position="35"/>
    </location>
</feature>
<protein>
    <submittedName>
        <fullName evidence="2">Uncharacterized protein</fullName>
    </submittedName>
</protein>
<evidence type="ECO:0000313" key="3">
    <source>
        <dbReference type="Proteomes" id="UP000020681"/>
    </source>
</evidence>
<feature type="compositionally biased region" description="Pro residues" evidence="1">
    <location>
        <begin position="11"/>
        <end position="20"/>
    </location>
</feature>
<organism evidence="2 3">
    <name type="scientific">Mycobacterium ulcerans str. Harvey</name>
    <dbReference type="NCBI Taxonomy" id="1299332"/>
    <lineage>
        <taxon>Bacteria</taxon>
        <taxon>Bacillati</taxon>
        <taxon>Actinomycetota</taxon>
        <taxon>Actinomycetes</taxon>
        <taxon>Mycobacteriales</taxon>
        <taxon>Mycobacteriaceae</taxon>
        <taxon>Mycobacterium</taxon>
        <taxon>Mycobacterium ulcerans group</taxon>
    </lineage>
</organism>
<reference evidence="2 3" key="1">
    <citation type="submission" date="2014-01" db="EMBL/GenBank/DDBJ databases">
        <authorList>
            <person name="Dobos K."/>
            <person name="Lenaerts A."/>
            <person name="Ordway D."/>
            <person name="DeGroote M.A."/>
            <person name="Parker T."/>
            <person name="Sizemore C."/>
            <person name="Tallon L.J."/>
            <person name="Sadzewicz L.K."/>
            <person name="Sengamalay N."/>
            <person name="Fraser C.M."/>
            <person name="Hine E."/>
            <person name="Shefchek K.A."/>
            <person name="Das S.P."/>
            <person name="Tettelin H."/>
        </authorList>
    </citation>
    <scope>NUCLEOTIDE SEQUENCE [LARGE SCALE GENOMIC DNA]</scope>
    <source>
        <strain evidence="2 3">Harvey</strain>
    </source>
</reference>
<evidence type="ECO:0000313" key="2">
    <source>
        <dbReference type="EMBL" id="EUA92726.1"/>
    </source>
</evidence>
<keyword evidence="3" id="KW-1185">Reference proteome</keyword>
<dbReference type="EMBL" id="JAOL01000072">
    <property type="protein sequence ID" value="EUA92726.1"/>
    <property type="molecule type" value="Genomic_DNA"/>
</dbReference>
<dbReference type="Proteomes" id="UP000020681">
    <property type="component" value="Unassembled WGS sequence"/>
</dbReference>